<dbReference type="Pfam" id="PF13620">
    <property type="entry name" value="CarboxypepD_reg"/>
    <property type="match status" value="1"/>
</dbReference>
<evidence type="ECO:0000256" key="2">
    <source>
        <dbReference type="ARBA" id="ARBA00023136"/>
    </source>
</evidence>
<keyword evidence="6" id="KW-0121">Carboxypeptidase</keyword>
<dbReference type="Pfam" id="PF25183">
    <property type="entry name" value="OMP_b-brl_4"/>
    <property type="match status" value="1"/>
</dbReference>
<feature type="chain" id="PRO_5039723285" evidence="4">
    <location>
        <begin position="20"/>
        <end position="1064"/>
    </location>
</feature>
<keyword evidence="4" id="KW-0732">Signal</keyword>
<evidence type="ECO:0000256" key="4">
    <source>
        <dbReference type="SAM" id="SignalP"/>
    </source>
</evidence>
<dbReference type="InterPro" id="IPR008969">
    <property type="entry name" value="CarboxyPept-like_regulatory"/>
</dbReference>
<evidence type="ECO:0000256" key="3">
    <source>
        <dbReference type="ARBA" id="ARBA00023237"/>
    </source>
</evidence>
<dbReference type="SUPFAM" id="SSF56935">
    <property type="entry name" value="Porins"/>
    <property type="match status" value="1"/>
</dbReference>
<keyword evidence="3" id="KW-0998">Cell outer membrane</keyword>
<protein>
    <submittedName>
        <fullName evidence="6">Carboxypeptidase regulatory-like domain-containing protein</fullName>
    </submittedName>
</protein>
<name>A0A9E8NE46_9BACT</name>
<comment type="subcellular location">
    <subcellularLocation>
        <location evidence="1">Cell outer membrane</location>
    </subcellularLocation>
</comment>
<evidence type="ECO:0000259" key="5">
    <source>
        <dbReference type="Pfam" id="PF25183"/>
    </source>
</evidence>
<dbReference type="GO" id="GO:0004180">
    <property type="term" value="F:carboxypeptidase activity"/>
    <property type="evidence" value="ECO:0007669"/>
    <property type="project" value="UniProtKB-KW"/>
</dbReference>
<dbReference type="Gene3D" id="2.40.170.20">
    <property type="entry name" value="TonB-dependent receptor, beta-barrel domain"/>
    <property type="match status" value="1"/>
</dbReference>
<feature type="signal peptide" evidence="4">
    <location>
        <begin position="1"/>
        <end position="19"/>
    </location>
</feature>
<evidence type="ECO:0000313" key="7">
    <source>
        <dbReference type="Proteomes" id="UP001164653"/>
    </source>
</evidence>
<keyword evidence="6" id="KW-0378">Hydrolase</keyword>
<dbReference type="SUPFAM" id="SSF49464">
    <property type="entry name" value="Carboxypeptidase regulatory domain-like"/>
    <property type="match status" value="1"/>
</dbReference>
<organism evidence="6 7">
    <name type="scientific">Dyadobacter pollutisoli</name>
    <dbReference type="NCBI Taxonomy" id="2910158"/>
    <lineage>
        <taxon>Bacteria</taxon>
        <taxon>Pseudomonadati</taxon>
        <taxon>Bacteroidota</taxon>
        <taxon>Cytophagia</taxon>
        <taxon>Cytophagales</taxon>
        <taxon>Spirosomataceae</taxon>
        <taxon>Dyadobacter</taxon>
    </lineage>
</organism>
<dbReference type="InterPro" id="IPR036942">
    <property type="entry name" value="Beta-barrel_TonB_sf"/>
</dbReference>
<evidence type="ECO:0000313" key="6">
    <source>
        <dbReference type="EMBL" id="WAC15035.1"/>
    </source>
</evidence>
<dbReference type="RefSeq" id="WP_244820402.1">
    <property type="nucleotide sequence ID" value="NZ_CP112998.1"/>
</dbReference>
<feature type="domain" description="TonB-dependent transporter Oar-like beta-barrel" evidence="5">
    <location>
        <begin position="232"/>
        <end position="1014"/>
    </location>
</feature>
<proteinExistence type="predicted"/>
<dbReference type="KEGG" id="dpf:ON006_13925"/>
<dbReference type="EMBL" id="CP112998">
    <property type="protein sequence ID" value="WAC15035.1"/>
    <property type="molecule type" value="Genomic_DNA"/>
</dbReference>
<dbReference type="Proteomes" id="UP001164653">
    <property type="component" value="Chromosome"/>
</dbReference>
<accession>A0A9E8NE46</accession>
<keyword evidence="2" id="KW-0472">Membrane</keyword>
<gene>
    <name evidence="6" type="ORF">ON006_13925</name>
</gene>
<dbReference type="InterPro" id="IPR057601">
    <property type="entry name" value="Oar-like_b-barrel"/>
</dbReference>
<evidence type="ECO:0000256" key="1">
    <source>
        <dbReference type="ARBA" id="ARBA00004442"/>
    </source>
</evidence>
<dbReference type="AlphaFoldDB" id="A0A9E8NE46"/>
<sequence length="1064" mass="118725">MKTVTLLVALIFCAFSLHAQNNLGAFTGRVLDGTNSKAEPLVAVSITFKNESTGFQTHTVTNNDGFFKIEDLPLGGPYSVLVTYVGFGSKLLKGYTLNQGDNIIIPDVLLSGSETKLDEIVVKGFSYTSARQRIGVATKISGEALNRIPTTSRNYQDLAKLSPLTLGTNIAGARSNGRGLTIDGVSNRMNMFGSTPEGAFPVSMEAIREFEVATNTYNVADGRGGAGSIKAITKSGNNQFHADAWSYYTGGSLAGVQVNHVNDVWSKGKKGEYTNTQYGLSLSGPIIKNKIHFFATYDRYIQEQPWQTWNFATAGVDQADAENTLGITKDNLDKIVNQLETNFGVPKVQQYGSMKIKRTTDNALARFDFNLSEVNHLTFKANYHVYVQPDKAPGGGLFSTQYKGRQRDASFLLNLTSRFSSGLKNDLKLSYSDLKRTGNNVYPRVPVGVVKVKSTLPNGASKEVNVVFGNQYWAPETIGSNDIQLIDNLTFTKGKINWLVGTDLQYNHISDLLTHNQQGEFVYYSLDNLIKNKPNEFNRKVPMTASAGKYVHPEILTTGFYGQGTWNAGKELEMTVGLRYDLTYLPQKPKADALLLSELGLKSDVAPLDWNNLQPRFNLNWDVNGKGTDQLKFGAGFFASEFTTQALSFALINNAGNYKSVSVRAGDPNMPEANWPAYYQDFSNTPGYENWIKPSGINVDNIPNAVHLLDKNLQTPMTFKMNLNYTKFITNRFYLSGGLYLNRTTNQYMLENKNLSDAPKFNVAEEKNRGVYVAPGLVNSNGLADYKNARKSARFNEVLMFTNANWAQLSYFAVIEGAYKILDGEIRGSYTYGHSKGGVRYNSGNPQDMFFTTTSYGSYKSNAKNWNDDDDLRHKVVVSLLTPTYKGFSLSANLILSQWDHFYSNLNRDQNGDNTSYSANEDMSFIFDPATAPDAIKNDLQYVWDNTSKYYRDYLNKYKGDFGGFNGGLQPWRKQFDISAIKDIKIAKTNKLSLRVDIFNVLNLINYKWGGYDFVSNTRLYQVTGFNAATQKYTYSVDKTAGNLRYTVDANKLYRIQFGLKYSL</sequence>
<dbReference type="GO" id="GO:0009279">
    <property type="term" value="C:cell outer membrane"/>
    <property type="evidence" value="ECO:0007669"/>
    <property type="project" value="UniProtKB-SubCell"/>
</dbReference>
<keyword evidence="7" id="KW-1185">Reference proteome</keyword>
<keyword evidence="6" id="KW-0645">Protease</keyword>
<reference evidence="6" key="1">
    <citation type="submission" date="2022-11" db="EMBL/GenBank/DDBJ databases">
        <title>Dyadobacter pollutisoli sp. nov., isolated from plastic dumped soil.</title>
        <authorList>
            <person name="Kim J.M."/>
            <person name="Kim K.R."/>
            <person name="Lee J.K."/>
            <person name="Hao L."/>
            <person name="Jeon C.O."/>
        </authorList>
    </citation>
    <scope>NUCLEOTIDE SEQUENCE</scope>
    <source>
        <strain evidence="6">U1</strain>
    </source>
</reference>